<comment type="caution">
    <text evidence="8">The sequence shown here is derived from an EMBL/GenBank/DDBJ whole genome shotgun (WGS) entry which is preliminary data.</text>
</comment>
<dbReference type="PROSITE" id="PS50850">
    <property type="entry name" value="MFS"/>
    <property type="match status" value="1"/>
</dbReference>
<reference evidence="8 9" key="1">
    <citation type="submission" date="2017-03" db="EMBL/GenBank/DDBJ databases">
        <title>Widespread Adenine N6-methylation of Active Genes in Fungi.</title>
        <authorList>
            <consortium name="DOE Joint Genome Institute"/>
            <person name="Mondo S.J."/>
            <person name="Dannebaum R.O."/>
            <person name="Kuo R.C."/>
            <person name="Louie K.B."/>
            <person name="Bewick A.J."/>
            <person name="Labutti K."/>
            <person name="Haridas S."/>
            <person name="Kuo A."/>
            <person name="Salamov A."/>
            <person name="Ahrendt S.R."/>
            <person name="Lau R."/>
            <person name="Bowen B.P."/>
            <person name="Lipzen A."/>
            <person name="Sullivan W."/>
            <person name="Andreopoulos W.B."/>
            <person name="Clum A."/>
            <person name="Lindquist E."/>
            <person name="Daum C."/>
            <person name="Northen T.R."/>
            <person name="Ramamoorthy G."/>
            <person name="Schmitz R.J."/>
            <person name="Gryganskyi A."/>
            <person name="Culley D."/>
            <person name="Magnuson J."/>
            <person name="James T.Y."/>
            <person name="O'Malley M.A."/>
            <person name="Stajich J.E."/>
            <person name="Spatafora J.W."/>
            <person name="Visel A."/>
            <person name="Grigoriev I.V."/>
        </authorList>
    </citation>
    <scope>NUCLEOTIDE SEQUENCE [LARGE SCALE GENOMIC DNA]</scope>
    <source>
        <strain evidence="8 9">NRRL Y-17943</strain>
    </source>
</reference>
<evidence type="ECO:0000313" key="8">
    <source>
        <dbReference type="EMBL" id="ORX34129.1"/>
    </source>
</evidence>
<feature type="transmembrane region" description="Helical" evidence="6">
    <location>
        <begin position="94"/>
        <end position="111"/>
    </location>
</feature>
<feature type="domain" description="Major facilitator superfamily (MFS) profile" evidence="7">
    <location>
        <begin position="96"/>
        <end position="528"/>
    </location>
</feature>
<dbReference type="Pfam" id="PF07690">
    <property type="entry name" value="MFS_1"/>
    <property type="match status" value="1"/>
</dbReference>
<name>A0A1Y1U7X0_9TREE</name>
<dbReference type="GeneID" id="33558739"/>
<dbReference type="STRING" id="4999.A0A1Y1U7X0"/>
<evidence type="ECO:0000259" key="7">
    <source>
        <dbReference type="PROSITE" id="PS50850"/>
    </source>
</evidence>
<feature type="compositionally biased region" description="Low complexity" evidence="5">
    <location>
        <begin position="558"/>
        <end position="568"/>
    </location>
</feature>
<dbReference type="InterPro" id="IPR020846">
    <property type="entry name" value="MFS_dom"/>
</dbReference>
<feature type="transmembrane region" description="Helical" evidence="6">
    <location>
        <begin position="182"/>
        <end position="202"/>
    </location>
</feature>
<dbReference type="InParanoid" id="A0A1Y1U7X0"/>
<feature type="compositionally biased region" description="Polar residues" evidence="5">
    <location>
        <begin position="1"/>
        <end position="14"/>
    </location>
</feature>
<dbReference type="InterPro" id="IPR036259">
    <property type="entry name" value="MFS_trans_sf"/>
</dbReference>
<feature type="transmembrane region" description="Helical" evidence="6">
    <location>
        <begin position="499"/>
        <end position="519"/>
    </location>
</feature>
<feature type="transmembrane region" description="Helical" evidence="6">
    <location>
        <begin position="361"/>
        <end position="385"/>
    </location>
</feature>
<dbReference type="Gene3D" id="1.20.1250.20">
    <property type="entry name" value="MFS general substrate transporter like domains"/>
    <property type="match status" value="1"/>
</dbReference>
<keyword evidence="9" id="KW-1185">Reference proteome</keyword>
<dbReference type="RefSeq" id="XP_021868407.1">
    <property type="nucleotide sequence ID" value="XM_022016930.1"/>
</dbReference>
<dbReference type="GO" id="GO:0005886">
    <property type="term" value="C:plasma membrane"/>
    <property type="evidence" value="ECO:0007669"/>
    <property type="project" value="TreeGrafter"/>
</dbReference>
<feature type="transmembrane region" description="Helical" evidence="6">
    <location>
        <begin position="431"/>
        <end position="455"/>
    </location>
</feature>
<feature type="transmembrane region" description="Helical" evidence="6">
    <location>
        <begin position="462"/>
        <end position="487"/>
    </location>
</feature>
<feature type="region of interest" description="Disordered" evidence="5">
    <location>
        <begin position="1"/>
        <end position="40"/>
    </location>
</feature>
<feature type="transmembrane region" description="Helical" evidence="6">
    <location>
        <begin position="157"/>
        <end position="176"/>
    </location>
</feature>
<dbReference type="PANTHER" id="PTHR23502">
    <property type="entry name" value="MAJOR FACILITATOR SUPERFAMILY"/>
    <property type="match status" value="1"/>
</dbReference>
<dbReference type="SUPFAM" id="SSF103473">
    <property type="entry name" value="MFS general substrate transporter"/>
    <property type="match status" value="1"/>
</dbReference>
<dbReference type="InterPro" id="IPR011701">
    <property type="entry name" value="MFS"/>
</dbReference>
<feature type="transmembrane region" description="Helical" evidence="6">
    <location>
        <begin position="320"/>
        <end position="341"/>
    </location>
</feature>
<gene>
    <name evidence="8" type="ORF">BD324DRAFT_636722</name>
</gene>
<keyword evidence="4 6" id="KW-0472">Membrane</keyword>
<feature type="transmembrane region" description="Helical" evidence="6">
    <location>
        <begin position="131"/>
        <end position="150"/>
    </location>
</feature>
<organism evidence="8 9">
    <name type="scientific">Kockovaella imperatae</name>
    <dbReference type="NCBI Taxonomy" id="4999"/>
    <lineage>
        <taxon>Eukaryota</taxon>
        <taxon>Fungi</taxon>
        <taxon>Dikarya</taxon>
        <taxon>Basidiomycota</taxon>
        <taxon>Agaricomycotina</taxon>
        <taxon>Tremellomycetes</taxon>
        <taxon>Tremellales</taxon>
        <taxon>Cuniculitremaceae</taxon>
        <taxon>Kockovaella</taxon>
    </lineage>
</organism>
<dbReference type="PANTHER" id="PTHR23502:SF184">
    <property type="entry name" value="MAJOR FACILITATOR SUPERFAMILY (MFS) PROFILE DOMAIN-CONTAINING PROTEIN"/>
    <property type="match status" value="1"/>
</dbReference>
<dbReference type="Proteomes" id="UP000193218">
    <property type="component" value="Unassembled WGS sequence"/>
</dbReference>
<keyword evidence="3 6" id="KW-1133">Transmembrane helix</keyword>
<evidence type="ECO:0000256" key="5">
    <source>
        <dbReference type="SAM" id="MobiDB-lite"/>
    </source>
</evidence>
<feature type="transmembrane region" description="Helical" evidence="6">
    <location>
        <begin position="250"/>
        <end position="271"/>
    </location>
</feature>
<accession>A0A1Y1U7X0</accession>
<dbReference type="AlphaFoldDB" id="A0A1Y1U7X0"/>
<feature type="region of interest" description="Disordered" evidence="5">
    <location>
        <begin position="544"/>
        <end position="613"/>
    </location>
</feature>
<dbReference type="OrthoDB" id="9986881at2759"/>
<feature type="transmembrane region" description="Helical" evidence="6">
    <location>
        <begin position="223"/>
        <end position="244"/>
    </location>
</feature>
<evidence type="ECO:0000256" key="3">
    <source>
        <dbReference type="ARBA" id="ARBA00022989"/>
    </source>
</evidence>
<dbReference type="EMBL" id="NBSH01000015">
    <property type="protein sequence ID" value="ORX34129.1"/>
    <property type="molecule type" value="Genomic_DNA"/>
</dbReference>
<evidence type="ECO:0000313" key="9">
    <source>
        <dbReference type="Proteomes" id="UP000193218"/>
    </source>
</evidence>
<evidence type="ECO:0000256" key="2">
    <source>
        <dbReference type="ARBA" id="ARBA00022692"/>
    </source>
</evidence>
<dbReference type="FunFam" id="1.20.1250.20:FF:000011">
    <property type="entry name" value="MFS multidrug transporter, putative"/>
    <property type="match status" value="1"/>
</dbReference>
<evidence type="ECO:0000256" key="6">
    <source>
        <dbReference type="SAM" id="Phobius"/>
    </source>
</evidence>
<keyword evidence="2 6" id="KW-0812">Transmembrane</keyword>
<feature type="compositionally biased region" description="Basic and acidic residues" evidence="5">
    <location>
        <begin position="600"/>
        <end position="613"/>
    </location>
</feature>
<feature type="transmembrane region" description="Helical" evidence="6">
    <location>
        <begin position="406"/>
        <end position="425"/>
    </location>
</feature>
<dbReference type="CDD" id="cd17323">
    <property type="entry name" value="MFS_Tpo1_MDR_like"/>
    <property type="match status" value="1"/>
</dbReference>
<sequence length="648" mass="70901">MSRSESNHSTSTPTLHEPQRAAPTAMPSKYPPSTSEPVDSYTIKKRPWRRYVTPFENILNHKYPGSGTDEDPYIIDWLPNDPEDPQRWSQSYKWFNIGVAAIATLAVALSSSAYTGGIPDLIRQFHASDELLIAGVSLFVVGFAFGPLMWAPMSEVFGRRIVFIISLGLMTVWQAVTPASPNIAAVIVFRFLAGFFGSSPLANAGGTISDVLDANQRGLGMAMFAAAPFLGPSLGPITGGFLGLTSGWRWVMGFLAIFTGVLTLVLIVLSAETYAPFLLRNRADTLSKATGKQYRYRADAKQPLVIKTLFKGALLRPWKFLIYEPIVMILTIYTALVYGILYLNFAAYPIVFQEGRGWNTGIGGLAFLGILVGTIISVLLSIFYINPQYLKVAKAKGGRADPEDRLPPAIWGGVLIVIGIAGFAATDSPNIHWIAPIMFGIPFGTGVIVMFLAVLNYLVESYLIYAASVLAANSVLRSLFGAAFPLFTSYMYKALGVHWAAALPGFFALALIPFIAVFYKYGAKIRANCKYSADAERQMAAMMAARAQQNKQDEEANAESSGSSAETATGGGEASVSNEPKTQSGQVNEKTSSLSGDPSHPSHPEHPDHHEWTIYEILADRDEIDMRDDERLKLEELHEKFDYQKKKN</sequence>
<protein>
    <submittedName>
        <fullName evidence="8">Putative transporter</fullName>
    </submittedName>
</protein>
<dbReference type="GO" id="GO:0022857">
    <property type="term" value="F:transmembrane transporter activity"/>
    <property type="evidence" value="ECO:0007669"/>
    <property type="project" value="InterPro"/>
</dbReference>
<evidence type="ECO:0000256" key="4">
    <source>
        <dbReference type="ARBA" id="ARBA00023136"/>
    </source>
</evidence>
<feature type="compositionally biased region" description="Polar residues" evidence="5">
    <location>
        <begin position="576"/>
        <end position="596"/>
    </location>
</feature>
<comment type="subcellular location">
    <subcellularLocation>
        <location evidence="1">Membrane</location>
        <topology evidence="1">Multi-pass membrane protein</topology>
    </subcellularLocation>
</comment>
<proteinExistence type="predicted"/>
<evidence type="ECO:0000256" key="1">
    <source>
        <dbReference type="ARBA" id="ARBA00004141"/>
    </source>
</evidence>